<reference evidence="1" key="1">
    <citation type="submission" date="2020-11" db="EMBL/GenBank/DDBJ databases">
        <authorList>
            <consortium name="DOE Joint Genome Institute"/>
            <person name="Ahrendt S."/>
            <person name="Riley R."/>
            <person name="Andreopoulos W."/>
            <person name="Labutti K."/>
            <person name="Pangilinan J."/>
            <person name="Ruiz-Duenas F.J."/>
            <person name="Barrasa J.M."/>
            <person name="Sanchez-Garcia M."/>
            <person name="Camarero S."/>
            <person name="Miyauchi S."/>
            <person name="Serrano A."/>
            <person name="Linde D."/>
            <person name="Babiker R."/>
            <person name="Drula E."/>
            <person name="Ayuso-Fernandez I."/>
            <person name="Pacheco R."/>
            <person name="Padilla G."/>
            <person name="Ferreira P."/>
            <person name="Barriuso J."/>
            <person name="Kellner H."/>
            <person name="Castanera R."/>
            <person name="Alfaro M."/>
            <person name="Ramirez L."/>
            <person name="Pisabarro A.G."/>
            <person name="Kuo A."/>
            <person name="Tritt A."/>
            <person name="Lipzen A."/>
            <person name="He G."/>
            <person name="Yan M."/>
            <person name="Ng V."/>
            <person name="Cullen D."/>
            <person name="Martin F."/>
            <person name="Rosso M.-N."/>
            <person name="Henrissat B."/>
            <person name="Hibbett D."/>
            <person name="Martinez A.T."/>
            <person name="Grigoriev I.V."/>
        </authorList>
    </citation>
    <scope>NUCLEOTIDE SEQUENCE</scope>
    <source>
        <strain evidence="1">CIRM-BRFM 674</strain>
    </source>
</reference>
<keyword evidence="2" id="KW-1185">Reference proteome</keyword>
<evidence type="ECO:0000313" key="2">
    <source>
        <dbReference type="Proteomes" id="UP000807469"/>
    </source>
</evidence>
<evidence type="ECO:0000313" key="1">
    <source>
        <dbReference type="EMBL" id="KAF9477010.1"/>
    </source>
</evidence>
<sequence>MIRNINQPEYEHHNIAVLKLGGRLLRRLISGTYDPNRALNEYVLLTDSDIGSARYIWDLFGAVDHIYREKSQYITPLFLKAARTTLQRTAVQILRFLASQEEVEPLHEYVDIFRRLLRLFAITLQSIREQLRVEKRCCALICPARESGVRPLKKRVDWKYHKAECKLLTRSTKD</sequence>
<proteinExistence type="predicted"/>
<organism evidence="1 2">
    <name type="scientific">Pholiota conissans</name>
    <dbReference type="NCBI Taxonomy" id="109636"/>
    <lineage>
        <taxon>Eukaryota</taxon>
        <taxon>Fungi</taxon>
        <taxon>Dikarya</taxon>
        <taxon>Basidiomycota</taxon>
        <taxon>Agaricomycotina</taxon>
        <taxon>Agaricomycetes</taxon>
        <taxon>Agaricomycetidae</taxon>
        <taxon>Agaricales</taxon>
        <taxon>Agaricineae</taxon>
        <taxon>Strophariaceae</taxon>
        <taxon>Pholiota</taxon>
    </lineage>
</organism>
<gene>
    <name evidence="1" type="ORF">BDN70DRAFT_896854</name>
</gene>
<comment type="caution">
    <text evidence="1">The sequence shown here is derived from an EMBL/GenBank/DDBJ whole genome shotgun (WGS) entry which is preliminary data.</text>
</comment>
<dbReference type="EMBL" id="MU155274">
    <property type="protein sequence ID" value="KAF9477010.1"/>
    <property type="molecule type" value="Genomic_DNA"/>
</dbReference>
<protein>
    <submittedName>
        <fullName evidence="1">Uncharacterized protein</fullName>
    </submittedName>
</protein>
<dbReference type="AlphaFoldDB" id="A0A9P6CXZ7"/>
<name>A0A9P6CXZ7_9AGAR</name>
<dbReference type="Proteomes" id="UP000807469">
    <property type="component" value="Unassembled WGS sequence"/>
</dbReference>
<accession>A0A9P6CXZ7</accession>